<reference evidence="1 2" key="1">
    <citation type="submission" date="2024-01" db="EMBL/GenBank/DDBJ databases">
        <title>Chryseobacterium sp. T9W2-O.</title>
        <authorList>
            <person name="Maltman C."/>
        </authorList>
    </citation>
    <scope>NUCLEOTIDE SEQUENCE [LARGE SCALE GENOMIC DNA]</scope>
    <source>
        <strain evidence="1 2">T9W2-O</strain>
    </source>
</reference>
<keyword evidence="2" id="KW-1185">Reference proteome</keyword>
<evidence type="ECO:0008006" key="3">
    <source>
        <dbReference type="Google" id="ProtNLM"/>
    </source>
</evidence>
<accession>A0ABU6HVJ8</accession>
<name>A0ABU6HVJ8_9FLAO</name>
<dbReference type="Proteomes" id="UP001348397">
    <property type="component" value="Unassembled WGS sequence"/>
</dbReference>
<protein>
    <recommendedName>
        <fullName evidence="3">MORN repeat variant</fullName>
    </recommendedName>
</protein>
<proteinExistence type="predicted"/>
<evidence type="ECO:0000313" key="1">
    <source>
        <dbReference type="EMBL" id="MEC3876492.1"/>
    </source>
</evidence>
<gene>
    <name evidence="1" type="ORF">SOP96_12270</name>
</gene>
<dbReference type="RefSeq" id="WP_326321231.1">
    <property type="nucleotide sequence ID" value="NZ_JAYLAA010000041.1"/>
</dbReference>
<organism evidence="1 2">
    <name type="scientific">Chryseobacterium salviniae</name>
    <dbReference type="NCBI Taxonomy" id="3101750"/>
    <lineage>
        <taxon>Bacteria</taxon>
        <taxon>Pseudomonadati</taxon>
        <taxon>Bacteroidota</taxon>
        <taxon>Flavobacteriia</taxon>
        <taxon>Flavobacteriales</taxon>
        <taxon>Weeksellaceae</taxon>
        <taxon>Chryseobacterium group</taxon>
        <taxon>Chryseobacterium</taxon>
    </lineage>
</organism>
<dbReference type="EMBL" id="JAYLAA010000041">
    <property type="protein sequence ID" value="MEC3876492.1"/>
    <property type="molecule type" value="Genomic_DNA"/>
</dbReference>
<evidence type="ECO:0000313" key="2">
    <source>
        <dbReference type="Proteomes" id="UP001348397"/>
    </source>
</evidence>
<sequence>MSANKRMPNKIRVDTEDLQSVRVGTYVGEDMNYQGKPFTGFEIYGYHENGEIAGEFEYVDGERMGWDIQYYDNGFVERESLDYGATTVYFNKFDRDGNKILGGFVADKELLYKVCAITGEDPNNVKE</sequence>
<comment type="caution">
    <text evidence="1">The sequence shown here is derived from an EMBL/GenBank/DDBJ whole genome shotgun (WGS) entry which is preliminary data.</text>
</comment>